<dbReference type="PRINTS" id="PR00449">
    <property type="entry name" value="RASTRNSFRMNG"/>
</dbReference>
<dbReference type="AlphaFoldDB" id="A0A2R4IKW8"/>
<protein>
    <submittedName>
        <fullName evidence="3">GTP-binding protein Rheb isoform 3</fullName>
    </submittedName>
</protein>
<dbReference type="GO" id="GO:0005525">
    <property type="term" value="F:GTP binding"/>
    <property type="evidence" value="ECO:0007669"/>
    <property type="project" value="UniProtKB-KW"/>
</dbReference>
<evidence type="ECO:0000256" key="1">
    <source>
        <dbReference type="ARBA" id="ARBA00022741"/>
    </source>
</evidence>
<dbReference type="Pfam" id="PF00071">
    <property type="entry name" value="Ras"/>
    <property type="match status" value="1"/>
</dbReference>
<gene>
    <name evidence="3" type="primary">RHEB</name>
</gene>
<sequence length="198" mass="22588">MATVKEQQQQAFVRQRKLCIFGYSNTGKTAIVEQYTQGTFSHEHYPTTNKTSSKVCQRNGCDYLVHILDTVGQDECGFFDPQYTIGTDGYMLVYSVVSRESFEMVKRIYNDLWAYTPLVPFVLVATKVDLTHERVVTEQDGRALAAQWGCDYFEVTSRTGKSAANMIAQLLEKIDAMYDDSDTFFKPMPRQQQSCSVM</sequence>
<dbReference type="EMBL" id="MG702364">
    <property type="protein sequence ID" value="AVV26988.1"/>
    <property type="molecule type" value="mRNA"/>
</dbReference>
<evidence type="ECO:0000313" key="3">
    <source>
        <dbReference type="EMBL" id="AVV26988.1"/>
    </source>
</evidence>
<keyword evidence="1" id="KW-0547">Nucleotide-binding</keyword>
<dbReference type="InterPro" id="IPR027417">
    <property type="entry name" value="P-loop_NTPase"/>
</dbReference>
<dbReference type="GO" id="GO:0007165">
    <property type="term" value="P:signal transduction"/>
    <property type="evidence" value="ECO:0007669"/>
    <property type="project" value="InterPro"/>
</dbReference>
<organism evidence="3">
    <name type="scientific">Rhynchopus euleeides</name>
    <dbReference type="NCBI Taxonomy" id="630703"/>
    <lineage>
        <taxon>Eukaryota</taxon>
        <taxon>Discoba</taxon>
        <taxon>Euglenozoa</taxon>
        <taxon>Diplonemea</taxon>
        <taxon>Diplonemidae</taxon>
        <taxon>Rhynchopus</taxon>
    </lineage>
</organism>
<dbReference type="PROSITE" id="PS51419">
    <property type="entry name" value="RAB"/>
    <property type="match status" value="1"/>
</dbReference>
<reference evidence="3" key="1">
    <citation type="journal article" date="2018" name="Sci. Rep.">
        <title>Extensive molecular tinkering in the evolution of the membrane attachment mode of the Rheb GTPase.</title>
        <authorList>
            <person name="Zahonova K."/>
            <person name="Petrzelkova R."/>
            <person name="Valach M."/>
            <person name="Yazaki E."/>
            <person name="Tikhonenkov D.V."/>
            <person name="Butenko A."/>
            <person name="Janouskovec J."/>
            <person name="Hrda S."/>
            <person name="Klimes V."/>
            <person name="Burger G."/>
            <person name="Inagaki Y."/>
            <person name="Keeling P.J."/>
            <person name="Hampl V."/>
            <person name="Flegontov P."/>
            <person name="Yurchenko V."/>
            <person name="Elias M."/>
        </authorList>
    </citation>
    <scope>NUCLEOTIDE SEQUENCE</scope>
</reference>
<dbReference type="GO" id="GO:0016020">
    <property type="term" value="C:membrane"/>
    <property type="evidence" value="ECO:0007669"/>
    <property type="project" value="InterPro"/>
</dbReference>
<dbReference type="SMART" id="SM00173">
    <property type="entry name" value="RAS"/>
    <property type="match status" value="1"/>
</dbReference>
<dbReference type="SUPFAM" id="SSF52540">
    <property type="entry name" value="P-loop containing nucleoside triphosphate hydrolases"/>
    <property type="match status" value="1"/>
</dbReference>
<dbReference type="SMART" id="SM00175">
    <property type="entry name" value="RAB"/>
    <property type="match status" value="1"/>
</dbReference>
<dbReference type="NCBIfam" id="TIGR00231">
    <property type="entry name" value="small_GTP"/>
    <property type="match status" value="1"/>
</dbReference>
<name>A0A2R4IKW8_9EUGL</name>
<dbReference type="Gene3D" id="3.40.50.300">
    <property type="entry name" value="P-loop containing nucleotide triphosphate hydrolases"/>
    <property type="match status" value="1"/>
</dbReference>
<dbReference type="InterPro" id="IPR001806">
    <property type="entry name" value="Small_GTPase"/>
</dbReference>
<evidence type="ECO:0000256" key="2">
    <source>
        <dbReference type="ARBA" id="ARBA00023134"/>
    </source>
</evidence>
<dbReference type="PROSITE" id="PS51421">
    <property type="entry name" value="RAS"/>
    <property type="match status" value="1"/>
</dbReference>
<dbReference type="InterPro" id="IPR005225">
    <property type="entry name" value="Small_GTP-bd"/>
</dbReference>
<proteinExistence type="evidence at transcript level"/>
<dbReference type="GO" id="GO:0003924">
    <property type="term" value="F:GTPase activity"/>
    <property type="evidence" value="ECO:0007669"/>
    <property type="project" value="InterPro"/>
</dbReference>
<dbReference type="PANTHER" id="PTHR24070">
    <property type="entry name" value="RAS, DI-RAS, AND RHEB FAMILY MEMBERS OF SMALL GTPASE SUPERFAMILY"/>
    <property type="match status" value="1"/>
</dbReference>
<dbReference type="InterPro" id="IPR020849">
    <property type="entry name" value="Small_GTPase_Ras-type"/>
</dbReference>
<dbReference type="SMART" id="SM00174">
    <property type="entry name" value="RHO"/>
    <property type="match status" value="1"/>
</dbReference>
<accession>A0A2R4IKW8</accession>
<keyword evidence="2" id="KW-0342">GTP-binding</keyword>